<feature type="domain" description="AAA" evidence="1">
    <location>
        <begin position="1"/>
        <end position="211"/>
    </location>
</feature>
<dbReference type="CDD" id="cd02042">
    <property type="entry name" value="ParAB_family"/>
    <property type="match status" value="1"/>
</dbReference>
<dbReference type="RefSeq" id="WP_345631363.1">
    <property type="nucleotide sequence ID" value="NZ_BAABJQ010000010.1"/>
</dbReference>
<organism evidence="2 3">
    <name type="scientific">Rugosimonospora acidiphila</name>
    <dbReference type="NCBI Taxonomy" id="556531"/>
    <lineage>
        <taxon>Bacteria</taxon>
        <taxon>Bacillati</taxon>
        <taxon>Actinomycetota</taxon>
        <taxon>Actinomycetes</taxon>
        <taxon>Micromonosporales</taxon>
        <taxon>Micromonosporaceae</taxon>
        <taxon>Rugosimonospora</taxon>
    </lineage>
</organism>
<protein>
    <submittedName>
        <fullName evidence="2">AAA family ATPase</fullName>
    </submittedName>
</protein>
<dbReference type="Gene3D" id="3.40.50.300">
    <property type="entry name" value="P-loop containing nucleotide triphosphate hydrolases"/>
    <property type="match status" value="1"/>
</dbReference>
<evidence type="ECO:0000313" key="2">
    <source>
        <dbReference type="EMBL" id="GAA5188239.1"/>
    </source>
</evidence>
<name>A0ABP9RYA6_9ACTN</name>
<dbReference type="InterPro" id="IPR027417">
    <property type="entry name" value="P-loop_NTPase"/>
</dbReference>
<dbReference type="EMBL" id="BAABJQ010000010">
    <property type="protein sequence ID" value="GAA5188239.1"/>
    <property type="molecule type" value="Genomic_DNA"/>
</dbReference>
<dbReference type="Pfam" id="PF13614">
    <property type="entry name" value="AAA_31"/>
    <property type="match status" value="1"/>
</dbReference>
<reference evidence="3" key="1">
    <citation type="journal article" date="2019" name="Int. J. Syst. Evol. Microbiol.">
        <title>The Global Catalogue of Microorganisms (GCM) 10K type strain sequencing project: providing services to taxonomists for standard genome sequencing and annotation.</title>
        <authorList>
            <consortium name="The Broad Institute Genomics Platform"/>
            <consortium name="The Broad Institute Genome Sequencing Center for Infectious Disease"/>
            <person name="Wu L."/>
            <person name="Ma J."/>
        </authorList>
    </citation>
    <scope>NUCLEOTIDE SEQUENCE [LARGE SCALE GENOMIC DNA]</scope>
    <source>
        <strain evidence="3">JCM 18304</strain>
    </source>
</reference>
<comment type="caution">
    <text evidence="2">The sequence shown here is derived from an EMBL/GenBank/DDBJ whole genome shotgun (WGS) entry which is preliminary data.</text>
</comment>
<dbReference type="PANTHER" id="PTHR13696">
    <property type="entry name" value="P-LOOP CONTAINING NUCLEOSIDE TRIPHOSPHATE HYDROLASE"/>
    <property type="match status" value="1"/>
</dbReference>
<dbReference type="PANTHER" id="PTHR13696:SF99">
    <property type="entry name" value="COBYRINIC ACID AC-DIAMIDE SYNTHASE"/>
    <property type="match status" value="1"/>
</dbReference>
<dbReference type="Proteomes" id="UP001501570">
    <property type="component" value="Unassembled WGS sequence"/>
</dbReference>
<dbReference type="InterPro" id="IPR050678">
    <property type="entry name" value="DNA_Partitioning_ATPase"/>
</dbReference>
<proteinExistence type="predicted"/>
<dbReference type="SUPFAM" id="SSF52540">
    <property type="entry name" value="P-loop containing nucleoside triphosphate hydrolases"/>
    <property type="match status" value="1"/>
</dbReference>
<keyword evidence="3" id="KW-1185">Reference proteome</keyword>
<evidence type="ECO:0000313" key="3">
    <source>
        <dbReference type="Proteomes" id="UP001501570"/>
    </source>
</evidence>
<evidence type="ECO:0000259" key="1">
    <source>
        <dbReference type="Pfam" id="PF13614"/>
    </source>
</evidence>
<dbReference type="InterPro" id="IPR025669">
    <property type="entry name" value="AAA_dom"/>
</dbReference>
<accession>A0ABP9RYA6</accession>
<gene>
    <name evidence="2" type="ORF">GCM10023322_38490</name>
</gene>
<sequence length="307" mass="33869">MTVVSVINYKGGVGKTTIVANIGAELASRGRRVLLIDLDPQASLTFSFYRPRYWEEELADGRTILQWFGSVLEDDAGDDRVRTLHRYVLTPQIVNDVIGRHGTGRLDLIASHLGLIDVDLDFAADLGGSRFQHGSPRYLKLHRALAEALEHEAFDEYDAVLVDCAPNFTMVTRTGIVASEHILVPARPDYLSTLGIDYLRRKLSELVRDYNRVAGSEAASINPTILGVVFNMIQYSSSGPILAQRNYVAQPGTIEVPVFNQTLRENKTLFGTAGSDGIPAVLAPDANPNVQYELQQLTSEFVAKIRI</sequence>